<dbReference type="Pfam" id="PF00219">
    <property type="entry name" value="IGFBP"/>
    <property type="match status" value="1"/>
</dbReference>
<proteinExistence type="predicted"/>
<dbReference type="GeneID" id="100892499"/>
<dbReference type="InterPro" id="IPR000867">
    <property type="entry name" value="IGFBP-like"/>
</dbReference>
<dbReference type="InterPro" id="IPR009030">
    <property type="entry name" value="Growth_fac_rcpt_cys_sf"/>
</dbReference>
<dbReference type="AlphaFoldDB" id="A0A7M7GML6"/>
<dbReference type="SUPFAM" id="SSF57184">
    <property type="entry name" value="Growth factor receptor domain"/>
    <property type="match status" value="1"/>
</dbReference>
<evidence type="ECO:0000259" key="4">
    <source>
        <dbReference type="SMART" id="SM00121"/>
    </source>
</evidence>
<dbReference type="Gene3D" id="4.10.40.20">
    <property type="match status" value="1"/>
</dbReference>
<keyword evidence="1" id="KW-1015">Disulfide bond</keyword>
<evidence type="ECO:0000256" key="1">
    <source>
        <dbReference type="ARBA" id="ARBA00023157"/>
    </source>
</evidence>
<dbReference type="InParanoid" id="A0A7M7GML6"/>
<dbReference type="KEGG" id="spu:100892499"/>
<feature type="chain" id="PRO_5029590444" description="IGFBP N-terminal domain-containing protein" evidence="3">
    <location>
        <begin position="22"/>
        <end position="227"/>
    </location>
</feature>
<feature type="domain" description="IGFBP N-terminal" evidence="4">
    <location>
        <begin position="22"/>
        <end position="116"/>
    </location>
</feature>
<evidence type="ECO:0000313" key="6">
    <source>
        <dbReference type="Proteomes" id="UP000007110"/>
    </source>
</evidence>
<dbReference type="GO" id="GO:0005576">
    <property type="term" value="C:extracellular region"/>
    <property type="evidence" value="ECO:0007669"/>
    <property type="project" value="InterPro"/>
</dbReference>
<reference evidence="5" key="2">
    <citation type="submission" date="2021-01" db="UniProtKB">
        <authorList>
            <consortium name="EnsemblMetazoa"/>
        </authorList>
    </citation>
    <scope>IDENTIFICATION</scope>
</reference>
<reference evidence="6" key="1">
    <citation type="submission" date="2015-02" db="EMBL/GenBank/DDBJ databases">
        <title>Genome sequencing for Strongylocentrotus purpuratus.</title>
        <authorList>
            <person name="Murali S."/>
            <person name="Liu Y."/>
            <person name="Vee V."/>
            <person name="English A."/>
            <person name="Wang M."/>
            <person name="Skinner E."/>
            <person name="Han Y."/>
            <person name="Muzny D.M."/>
            <person name="Worley K.C."/>
            <person name="Gibbs R.A."/>
        </authorList>
    </citation>
    <scope>NUCLEOTIDE SEQUENCE</scope>
</reference>
<dbReference type="SMART" id="SM00121">
    <property type="entry name" value="IB"/>
    <property type="match status" value="1"/>
</dbReference>
<feature type="region of interest" description="Disordered" evidence="2">
    <location>
        <begin position="116"/>
        <end position="227"/>
    </location>
</feature>
<dbReference type="EnsemblMetazoa" id="XM_003729901">
    <property type="protein sequence ID" value="XP_003729949"/>
    <property type="gene ID" value="LOC100892499"/>
</dbReference>
<keyword evidence="6" id="KW-1185">Reference proteome</keyword>
<evidence type="ECO:0000313" key="5">
    <source>
        <dbReference type="EnsemblMetazoa" id="XP_003729949"/>
    </source>
</evidence>
<feature type="compositionally biased region" description="Basic and acidic residues" evidence="2">
    <location>
        <begin position="201"/>
        <end position="217"/>
    </location>
</feature>
<name>A0A7M7GML6_STRPU</name>
<dbReference type="Proteomes" id="UP000007110">
    <property type="component" value="Unassembled WGS sequence"/>
</dbReference>
<evidence type="ECO:0000256" key="3">
    <source>
        <dbReference type="SAM" id="SignalP"/>
    </source>
</evidence>
<feature type="compositionally biased region" description="Basic residues" evidence="2">
    <location>
        <begin position="167"/>
        <end position="200"/>
    </location>
</feature>
<protein>
    <recommendedName>
        <fullName evidence="4">IGFBP N-terminal domain-containing protein</fullName>
    </recommendedName>
</protein>
<dbReference type="RefSeq" id="XP_003729949.1">
    <property type="nucleotide sequence ID" value="XM_003729901.3"/>
</dbReference>
<feature type="signal peptide" evidence="3">
    <location>
        <begin position="1"/>
        <end position="21"/>
    </location>
</feature>
<dbReference type="OrthoDB" id="5976811at2759"/>
<dbReference type="OMA" id="CSHVEDE"/>
<organism evidence="5 6">
    <name type="scientific">Strongylocentrotus purpuratus</name>
    <name type="common">Purple sea urchin</name>
    <dbReference type="NCBI Taxonomy" id="7668"/>
    <lineage>
        <taxon>Eukaryota</taxon>
        <taxon>Metazoa</taxon>
        <taxon>Echinodermata</taxon>
        <taxon>Eleutherozoa</taxon>
        <taxon>Echinozoa</taxon>
        <taxon>Echinoidea</taxon>
        <taxon>Euechinoidea</taxon>
        <taxon>Echinacea</taxon>
        <taxon>Camarodonta</taxon>
        <taxon>Echinidea</taxon>
        <taxon>Strongylocentrotidae</taxon>
        <taxon>Strongylocentrotus</taxon>
    </lineage>
</organism>
<accession>A0A7M7GML6</accession>
<keyword evidence="3" id="KW-0732">Signal</keyword>
<evidence type="ECO:0000256" key="2">
    <source>
        <dbReference type="SAM" id="MobiDB-lite"/>
    </source>
</evidence>
<sequence>MTSLEVFILLFLSCMIERSISLSCPCWSHDANPSNPLSYRETYCNDLDLTCPSGSEVISDHCGCCKVCSHVEDEECGGPWNVLGRCAKDFECIDPKTKGPLKGSFLGNIPMGTCRRIKRPDAEHTPSTPVPRRSKPVYPPGFSLMDFFGPFGPQRPVNQEKPVRKNKEIKKNKKDKKDKKDKKLNKDLRKKSKKEKKERRERKMKEERREDRRKISDEVSNEIPKYF</sequence>